<gene>
    <name evidence="1" type="ORF">MM415B03239_0011</name>
</gene>
<evidence type="ECO:0000313" key="1">
    <source>
        <dbReference type="EMBL" id="QJA91872.1"/>
    </source>
</evidence>
<organism evidence="1">
    <name type="scientific">viral metagenome</name>
    <dbReference type="NCBI Taxonomy" id="1070528"/>
    <lineage>
        <taxon>unclassified sequences</taxon>
        <taxon>metagenomes</taxon>
        <taxon>organismal metagenomes</taxon>
    </lineage>
</organism>
<sequence>MVTVNDYKEIKEEIVVYLRNQDILTTTQREVTTTTATGTFAATSSLLINKTNIKNIRSIVVVATTLSFGTDYTVDYYYNDSGTRKCNITFTSAQTGAYVVTYDYGTDKIFADRPRTELRINQFPRISVEIIGDNNVDADLPGDLEESVISFSITVYDDDSDAIDVYLKSIRTAMIGNKKSFYYLTYARRINTGPLLPFPLTKGKVMLKAVDYLSPFNFETTT</sequence>
<accession>A0A6M3LDZ8</accession>
<reference evidence="1" key="1">
    <citation type="submission" date="2020-03" db="EMBL/GenBank/DDBJ databases">
        <title>The deep terrestrial virosphere.</title>
        <authorList>
            <person name="Holmfeldt K."/>
            <person name="Nilsson E."/>
            <person name="Simone D."/>
            <person name="Lopez-Fernandez M."/>
            <person name="Wu X."/>
            <person name="de Brujin I."/>
            <person name="Lundin D."/>
            <person name="Andersson A."/>
            <person name="Bertilsson S."/>
            <person name="Dopson M."/>
        </authorList>
    </citation>
    <scope>NUCLEOTIDE SEQUENCE</scope>
    <source>
        <strain evidence="1">MM415B03239</strain>
    </source>
</reference>
<evidence type="ECO:0008006" key="2">
    <source>
        <dbReference type="Google" id="ProtNLM"/>
    </source>
</evidence>
<name>A0A6M3LDZ8_9ZZZZ</name>
<dbReference type="EMBL" id="MT143020">
    <property type="protein sequence ID" value="QJA91872.1"/>
    <property type="molecule type" value="Genomic_DNA"/>
</dbReference>
<protein>
    <recommendedName>
        <fullName evidence="2">Tail protein</fullName>
    </recommendedName>
</protein>
<dbReference type="AlphaFoldDB" id="A0A6M3LDZ8"/>
<proteinExistence type="predicted"/>